<gene>
    <name evidence="1" type="ORF">GA0070563_12630</name>
</gene>
<reference evidence="2" key="1">
    <citation type="submission" date="2016-06" db="EMBL/GenBank/DDBJ databases">
        <authorList>
            <person name="Varghese N."/>
            <person name="Submissions Spin"/>
        </authorList>
    </citation>
    <scope>NUCLEOTIDE SEQUENCE [LARGE SCALE GENOMIC DNA]</scope>
    <source>
        <strain evidence="2">DSM 43168</strain>
    </source>
</reference>
<dbReference type="AlphaFoldDB" id="A0A1C5AY23"/>
<evidence type="ECO:0000313" key="2">
    <source>
        <dbReference type="Proteomes" id="UP000183585"/>
    </source>
</evidence>
<name>A0A1C5AY23_9ACTN</name>
<protein>
    <submittedName>
        <fullName evidence="1">Uncharacterized protein</fullName>
    </submittedName>
</protein>
<sequence>MTTTRTDRARTTADDPEFIALIATVETVLAEWTGPGPVRPHGVAHQDPRTGLLTWHLRGLPAQLDHLHAALRAAEPAEVRLARTLAAIAAIDPSRHGHTGPDTPEITTAYKQRNALIWTALALAHEAGVPAGVGHDPTDPRPVVVYLELPAGQVSWHLPAHPTGWDGHSTTAKYARAQAFVDLAAGP</sequence>
<organism evidence="1 2">
    <name type="scientific">Micromonospora carbonacea</name>
    <dbReference type="NCBI Taxonomy" id="47853"/>
    <lineage>
        <taxon>Bacteria</taxon>
        <taxon>Bacillati</taxon>
        <taxon>Actinomycetota</taxon>
        <taxon>Actinomycetes</taxon>
        <taxon>Micromonosporales</taxon>
        <taxon>Micromonosporaceae</taxon>
        <taxon>Micromonospora</taxon>
    </lineage>
</organism>
<evidence type="ECO:0000313" key="1">
    <source>
        <dbReference type="EMBL" id="SCF50067.1"/>
    </source>
</evidence>
<dbReference type="EMBL" id="FMCT01000026">
    <property type="protein sequence ID" value="SCF50067.1"/>
    <property type="molecule type" value="Genomic_DNA"/>
</dbReference>
<dbReference type="RefSeq" id="WP_074479242.1">
    <property type="nucleotide sequence ID" value="NZ_FMCT01000026.1"/>
</dbReference>
<proteinExistence type="predicted"/>
<accession>A0A1C5AY23</accession>
<keyword evidence="2" id="KW-1185">Reference proteome</keyword>
<dbReference type="Proteomes" id="UP000183585">
    <property type="component" value="Unassembled WGS sequence"/>
</dbReference>